<dbReference type="InterPro" id="IPR006680">
    <property type="entry name" value="Amidohydro-rel"/>
</dbReference>
<organism evidence="2 3">
    <name type="scientific">Candidatus Giovannonibacteria bacterium GW2011_GWC2_44_9</name>
    <dbReference type="NCBI Taxonomy" id="1618658"/>
    <lineage>
        <taxon>Bacteria</taxon>
        <taxon>Candidatus Giovannoniibacteriota</taxon>
    </lineage>
</organism>
<dbReference type="Gene3D" id="2.30.40.10">
    <property type="entry name" value="Urease, subunit C, domain 1"/>
    <property type="match status" value="1"/>
</dbReference>
<accession>A0A0G1KJ15</accession>
<dbReference type="SUPFAM" id="SSF51556">
    <property type="entry name" value="Metallo-dependent hydrolases"/>
    <property type="match status" value="1"/>
</dbReference>
<gene>
    <name evidence="2" type="ORF">UW81_C0013G0001</name>
</gene>
<dbReference type="InterPro" id="IPR032466">
    <property type="entry name" value="Metal_Hydrolase"/>
</dbReference>
<dbReference type="SUPFAM" id="SSF51338">
    <property type="entry name" value="Composite domain of metallo-dependent hydrolases"/>
    <property type="match status" value="1"/>
</dbReference>
<protein>
    <submittedName>
        <fullName evidence="2">D-aminoacylase (Aspartate, glutamate etc)</fullName>
    </submittedName>
</protein>
<comment type="caution">
    <text evidence="2">The sequence shown here is derived from an EMBL/GenBank/DDBJ whole genome shotgun (WGS) entry which is preliminary data.</text>
</comment>
<dbReference type="EMBL" id="LCJT01000013">
    <property type="protein sequence ID" value="KKT83666.1"/>
    <property type="molecule type" value="Genomic_DNA"/>
</dbReference>
<evidence type="ECO:0000259" key="1">
    <source>
        <dbReference type="Pfam" id="PF01979"/>
    </source>
</evidence>
<dbReference type="Gene3D" id="3.20.20.140">
    <property type="entry name" value="Metal-dependent hydrolases"/>
    <property type="match status" value="1"/>
</dbReference>
<feature type="non-terminal residue" evidence="2">
    <location>
        <position position="1"/>
    </location>
</feature>
<proteinExistence type="predicted"/>
<dbReference type="GO" id="GO:0016810">
    <property type="term" value="F:hydrolase activity, acting on carbon-nitrogen (but not peptide) bonds"/>
    <property type="evidence" value="ECO:0007669"/>
    <property type="project" value="InterPro"/>
</dbReference>
<dbReference type="AlphaFoldDB" id="A0A0G1KJ15"/>
<dbReference type="Proteomes" id="UP000033915">
    <property type="component" value="Unassembled WGS sequence"/>
</dbReference>
<dbReference type="Pfam" id="PF01979">
    <property type="entry name" value="Amidohydro_1"/>
    <property type="match status" value="1"/>
</dbReference>
<sequence length="122" mass="13546">GAGYDIDFKRFGDLVHPRSFGAFPRFFSVISQNAKISLSQAIAKMTYLPAKVLGLKDRGALKPKNIADIAIFHPEAFKDQATYGNPYRYASGLRFLIISGNLAVSESELAAKRYGLVLKKRY</sequence>
<feature type="domain" description="Amidohydrolase-related" evidence="1">
    <location>
        <begin position="32"/>
        <end position="74"/>
    </location>
</feature>
<name>A0A0G1KJ15_9BACT</name>
<evidence type="ECO:0000313" key="2">
    <source>
        <dbReference type="EMBL" id="KKT83666.1"/>
    </source>
</evidence>
<dbReference type="InterPro" id="IPR011059">
    <property type="entry name" value="Metal-dep_hydrolase_composite"/>
</dbReference>
<evidence type="ECO:0000313" key="3">
    <source>
        <dbReference type="Proteomes" id="UP000033915"/>
    </source>
</evidence>
<reference evidence="2 3" key="1">
    <citation type="journal article" date="2015" name="Nature">
        <title>rRNA introns, odd ribosomes, and small enigmatic genomes across a large radiation of phyla.</title>
        <authorList>
            <person name="Brown C.T."/>
            <person name="Hug L.A."/>
            <person name="Thomas B.C."/>
            <person name="Sharon I."/>
            <person name="Castelle C.J."/>
            <person name="Singh A."/>
            <person name="Wilkins M.J."/>
            <person name="Williams K.H."/>
            <person name="Banfield J.F."/>
        </authorList>
    </citation>
    <scope>NUCLEOTIDE SEQUENCE [LARGE SCALE GENOMIC DNA]</scope>
</reference>